<dbReference type="InParanoid" id="D3BJP5"/>
<dbReference type="GeneID" id="31364251"/>
<dbReference type="Proteomes" id="UP000001396">
    <property type="component" value="Unassembled WGS sequence"/>
</dbReference>
<organism evidence="2 3">
    <name type="scientific">Heterostelium pallidum (strain ATCC 26659 / Pp 5 / PN500)</name>
    <name type="common">Cellular slime mold</name>
    <name type="synonym">Polysphondylium pallidum</name>
    <dbReference type="NCBI Taxonomy" id="670386"/>
    <lineage>
        <taxon>Eukaryota</taxon>
        <taxon>Amoebozoa</taxon>
        <taxon>Evosea</taxon>
        <taxon>Eumycetozoa</taxon>
        <taxon>Dictyostelia</taxon>
        <taxon>Acytosteliales</taxon>
        <taxon>Acytosteliaceae</taxon>
        <taxon>Heterostelium</taxon>
    </lineage>
</organism>
<feature type="compositionally biased region" description="Low complexity" evidence="1">
    <location>
        <begin position="196"/>
        <end position="208"/>
    </location>
</feature>
<evidence type="ECO:0000313" key="2">
    <source>
        <dbReference type="EMBL" id="EFA78125.1"/>
    </source>
</evidence>
<protein>
    <submittedName>
        <fullName evidence="2">Uncharacterized protein</fullName>
    </submittedName>
</protein>
<sequence>MLSILNKSLKSSSFIVRPSTLSLASSLTLRSNLLQQQQAKSDFNSNNNNSNSFNGNRYYSQHSISDQQVKVEIKYPPKKSSAKSLLLRFLGLVIVGKISWDTVTSIMAYKKGSKEIEEFLTDAWNEVLQNVYTMAVNNKEVINELGGPVSMGAPPQGSTSPITELSRELFIGLNLPKSPKDIDTWYLKPVEGLKSSTANQSTATTTTKDNQDKPVLAPQPNSWLAFPYVETTSEVTIPIRGSKNRNSVSIIHAVIYANDDRWRVLSAKYF</sequence>
<accession>D3BJP5</accession>
<dbReference type="RefSeq" id="XP_020430251.1">
    <property type="nucleotide sequence ID" value="XM_020579576.1"/>
</dbReference>
<proteinExistence type="predicted"/>
<dbReference type="EMBL" id="ADBJ01000038">
    <property type="protein sequence ID" value="EFA78125.1"/>
    <property type="molecule type" value="Genomic_DNA"/>
</dbReference>
<dbReference type="AlphaFoldDB" id="D3BJP5"/>
<feature type="compositionally biased region" description="Low complexity" evidence="1">
    <location>
        <begin position="43"/>
        <end position="56"/>
    </location>
</feature>
<evidence type="ECO:0000256" key="1">
    <source>
        <dbReference type="SAM" id="MobiDB-lite"/>
    </source>
</evidence>
<dbReference type="OMA" id="ANDDRWR"/>
<dbReference type="FunCoup" id="D3BJP5">
    <property type="interactions" value="805"/>
</dbReference>
<feature type="region of interest" description="Disordered" evidence="1">
    <location>
        <begin position="38"/>
        <end position="57"/>
    </location>
</feature>
<keyword evidence="3" id="KW-1185">Reference proteome</keyword>
<feature type="region of interest" description="Disordered" evidence="1">
    <location>
        <begin position="196"/>
        <end position="216"/>
    </location>
</feature>
<comment type="caution">
    <text evidence="2">The sequence shown here is derived from an EMBL/GenBank/DDBJ whole genome shotgun (WGS) entry which is preliminary data.</text>
</comment>
<name>D3BJP5_HETP5</name>
<evidence type="ECO:0000313" key="3">
    <source>
        <dbReference type="Proteomes" id="UP000001396"/>
    </source>
</evidence>
<gene>
    <name evidence="2" type="ORF">PPL_08774</name>
</gene>
<reference evidence="2 3" key="1">
    <citation type="journal article" date="2011" name="Genome Res.">
        <title>Phylogeny-wide analysis of social amoeba genomes highlights ancient origins for complex intercellular communication.</title>
        <authorList>
            <person name="Heidel A.J."/>
            <person name="Lawal H.M."/>
            <person name="Felder M."/>
            <person name="Schilde C."/>
            <person name="Helps N.R."/>
            <person name="Tunggal B."/>
            <person name="Rivero F."/>
            <person name="John U."/>
            <person name="Schleicher M."/>
            <person name="Eichinger L."/>
            <person name="Platzer M."/>
            <person name="Noegel A.A."/>
            <person name="Schaap P."/>
            <person name="Gloeckner G."/>
        </authorList>
    </citation>
    <scope>NUCLEOTIDE SEQUENCE [LARGE SCALE GENOMIC DNA]</scope>
    <source>
        <strain evidence="3">ATCC 26659 / Pp 5 / PN500</strain>
    </source>
</reference>